<dbReference type="InterPro" id="IPR001584">
    <property type="entry name" value="Integrase_cat-core"/>
</dbReference>
<feature type="domain" description="Integrase catalytic" evidence="6">
    <location>
        <begin position="371"/>
        <end position="529"/>
    </location>
</feature>
<dbReference type="AlphaFoldDB" id="A0A8J6HQJ7"/>
<protein>
    <recommendedName>
        <fullName evidence="1">RNA-directed DNA polymerase</fullName>
        <ecNumber evidence="1">2.7.7.49</ecNumber>
    </recommendedName>
</protein>
<dbReference type="CDD" id="cd01647">
    <property type="entry name" value="RT_LTR"/>
    <property type="match status" value="1"/>
</dbReference>
<dbReference type="Pfam" id="PF17921">
    <property type="entry name" value="Integrase_H2C2"/>
    <property type="match status" value="1"/>
</dbReference>
<dbReference type="GO" id="GO:0015074">
    <property type="term" value="P:DNA integration"/>
    <property type="evidence" value="ECO:0007669"/>
    <property type="project" value="InterPro"/>
</dbReference>
<reference evidence="7" key="1">
    <citation type="journal article" date="2020" name="J Insects Food Feed">
        <title>The yellow mealworm (Tenebrio molitor) genome: a resource for the emerging insects as food and feed industry.</title>
        <authorList>
            <person name="Eriksson T."/>
            <person name="Andere A."/>
            <person name="Kelstrup H."/>
            <person name="Emery V."/>
            <person name="Picard C."/>
        </authorList>
    </citation>
    <scope>NUCLEOTIDE SEQUENCE</scope>
    <source>
        <strain evidence="7">Stoneville</strain>
        <tissue evidence="7">Whole head</tissue>
    </source>
</reference>
<dbReference type="Gene3D" id="3.30.420.10">
    <property type="entry name" value="Ribonuclease H-like superfamily/Ribonuclease H"/>
    <property type="match status" value="1"/>
</dbReference>
<sequence length="681" mass="78845">MYEAPFGLCNSPAVFQRFINNIFRDLIQKDLVLAYMDDLVIPAENEEEAIDRLKTVMRRAEEYGLLINWKKCQFLKRKIEYLGHEVENGVIRPSPGEIAAVTKFPKPTTLKQVQSFLGLTGYFRKFVKNYSIIAKPLSDLLKGERKFKFGEEEKMSFEMLKQKLCEEPILKIFDFEKETEIHTDASRDGYGAMLVLKRTFTMTMKKKDLVTRVARWALLLEEFDYVLEHRPGNSMKHCDALSRNPIVMSIKNAFLEKLSLAQQNDAHLKVITEVLKIKPYKNFVFEKSLLYKDEDGTKLLVIPEKMEEEIIKSAHENGNFSVRKTKELVQREYWISGLEEKIKKIVSNCVPCILAERKSGKQEGFLNPIDKGDRPLQTYHVDHLGPLSQTKKGYKYIFAVIDAFTKFVWLYPTKTTNSEEVIRHLKDQQSIFGNPKTIISDRGAAFTSAKFEEYCAEEKINLVRITTGVPRGNGQIERVNRTIVPLLTKLSMDDSEKWYKHLRKVQEALNSTYHRSIARSPSELFFGVTIRRTEDLKLKEMIEEEFVNQFIEDRQSLREEAKRKIEEIQIENCRTYNKKRKSFLKYQVGDLVAIKRTQFAPCSKLLPKFLGPYRVTNRTGIDRYEVEKIGNHEGPKNTTSSADQMKPFGANDGEDGRDVGWKGIATRTRAAQARTSELRTN</sequence>
<evidence type="ECO:0000256" key="3">
    <source>
        <dbReference type="SAM" id="Coils"/>
    </source>
</evidence>
<dbReference type="Pfam" id="PF00665">
    <property type="entry name" value="rve"/>
    <property type="match status" value="1"/>
</dbReference>
<dbReference type="GO" id="GO:0003676">
    <property type="term" value="F:nucleic acid binding"/>
    <property type="evidence" value="ECO:0007669"/>
    <property type="project" value="InterPro"/>
</dbReference>
<dbReference type="InterPro" id="IPR000477">
    <property type="entry name" value="RT_dom"/>
</dbReference>
<dbReference type="InterPro" id="IPR036397">
    <property type="entry name" value="RNaseH_sf"/>
</dbReference>
<gene>
    <name evidence="7" type="ORF">GEV33_003807</name>
</gene>
<dbReference type="InterPro" id="IPR041588">
    <property type="entry name" value="Integrase_H2C2"/>
</dbReference>
<dbReference type="InterPro" id="IPR043128">
    <property type="entry name" value="Rev_trsase/Diguanyl_cyclase"/>
</dbReference>
<dbReference type="FunFam" id="3.30.70.270:FF:000026">
    <property type="entry name" value="Transposon Ty3-G Gag-Pol polyprotein"/>
    <property type="match status" value="1"/>
</dbReference>
<name>A0A8J6HQJ7_TENMO</name>
<dbReference type="Gene3D" id="3.30.70.270">
    <property type="match status" value="2"/>
</dbReference>
<dbReference type="SUPFAM" id="SSF56672">
    <property type="entry name" value="DNA/RNA polymerases"/>
    <property type="match status" value="1"/>
</dbReference>
<dbReference type="InterPro" id="IPR043502">
    <property type="entry name" value="DNA/RNA_pol_sf"/>
</dbReference>
<accession>A0A8J6HQJ7</accession>
<comment type="caution">
    <text evidence="7">The sequence shown here is derived from an EMBL/GenBank/DDBJ whole genome shotgun (WGS) entry which is preliminary data.</text>
</comment>
<evidence type="ECO:0000313" key="7">
    <source>
        <dbReference type="EMBL" id="KAH0818984.1"/>
    </source>
</evidence>
<organism evidence="7 8">
    <name type="scientific">Tenebrio molitor</name>
    <name type="common">Yellow mealworm beetle</name>
    <dbReference type="NCBI Taxonomy" id="7067"/>
    <lineage>
        <taxon>Eukaryota</taxon>
        <taxon>Metazoa</taxon>
        <taxon>Ecdysozoa</taxon>
        <taxon>Arthropoda</taxon>
        <taxon>Hexapoda</taxon>
        <taxon>Insecta</taxon>
        <taxon>Pterygota</taxon>
        <taxon>Neoptera</taxon>
        <taxon>Endopterygota</taxon>
        <taxon>Coleoptera</taxon>
        <taxon>Polyphaga</taxon>
        <taxon>Cucujiformia</taxon>
        <taxon>Tenebrionidae</taxon>
        <taxon>Tenebrio</taxon>
    </lineage>
</organism>
<evidence type="ECO:0000256" key="2">
    <source>
        <dbReference type="ARBA" id="ARBA00023268"/>
    </source>
</evidence>
<dbReference type="GO" id="GO:0003964">
    <property type="term" value="F:RNA-directed DNA polymerase activity"/>
    <property type="evidence" value="ECO:0007669"/>
    <property type="project" value="UniProtKB-EC"/>
</dbReference>
<dbReference type="PROSITE" id="PS50878">
    <property type="entry name" value="RT_POL"/>
    <property type="match status" value="1"/>
</dbReference>
<feature type="region of interest" description="Disordered" evidence="4">
    <location>
        <begin position="629"/>
        <end position="660"/>
    </location>
</feature>
<proteinExistence type="predicted"/>
<dbReference type="EMBL" id="JABDTM020016034">
    <property type="protein sequence ID" value="KAH0818984.1"/>
    <property type="molecule type" value="Genomic_DNA"/>
</dbReference>
<dbReference type="Pfam" id="PF17919">
    <property type="entry name" value="RT_RNaseH_2"/>
    <property type="match status" value="1"/>
</dbReference>
<keyword evidence="8" id="KW-1185">Reference proteome</keyword>
<dbReference type="Pfam" id="PF00078">
    <property type="entry name" value="RVT_1"/>
    <property type="match status" value="1"/>
</dbReference>
<evidence type="ECO:0000256" key="4">
    <source>
        <dbReference type="SAM" id="MobiDB-lite"/>
    </source>
</evidence>
<dbReference type="PROSITE" id="PS50994">
    <property type="entry name" value="INTEGRASE"/>
    <property type="match status" value="1"/>
</dbReference>
<evidence type="ECO:0000259" key="5">
    <source>
        <dbReference type="PROSITE" id="PS50878"/>
    </source>
</evidence>
<dbReference type="InterPro" id="IPR050951">
    <property type="entry name" value="Retrovirus_Pol_polyprotein"/>
</dbReference>
<dbReference type="SUPFAM" id="SSF53098">
    <property type="entry name" value="Ribonuclease H-like"/>
    <property type="match status" value="1"/>
</dbReference>
<evidence type="ECO:0000313" key="8">
    <source>
        <dbReference type="Proteomes" id="UP000719412"/>
    </source>
</evidence>
<keyword evidence="2" id="KW-0511">Multifunctional enzyme</keyword>
<evidence type="ECO:0000256" key="1">
    <source>
        <dbReference type="ARBA" id="ARBA00012493"/>
    </source>
</evidence>
<dbReference type="InterPro" id="IPR041577">
    <property type="entry name" value="RT_RNaseH_2"/>
</dbReference>
<dbReference type="PANTHER" id="PTHR37984:SF5">
    <property type="entry name" value="PROTEIN NYNRIN-LIKE"/>
    <property type="match status" value="1"/>
</dbReference>
<dbReference type="Gene3D" id="1.10.340.70">
    <property type="match status" value="1"/>
</dbReference>
<dbReference type="FunFam" id="3.30.70.270:FF:000003">
    <property type="entry name" value="Transposon Ty3-G Gag-Pol polyprotein"/>
    <property type="match status" value="1"/>
</dbReference>
<dbReference type="InterPro" id="IPR012337">
    <property type="entry name" value="RNaseH-like_sf"/>
</dbReference>
<dbReference type="EC" id="2.7.7.49" evidence="1"/>
<feature type="domain" description="Reverse transcriptase" evidence="5">
    <location>
        <begin position="1"/>
        <end position="86"/>
    </location>
</feature>
<reference evidence="7" key="2">
    <citation type="submission" date="2021-08" db="EMBL/GenBank/DDBJ databases">
        <authorList>
            <person name="Eriksson T."/>
        </authorList>
    </citation>
    <scope>NUCLEOTIDE SEQUENCE</scope>
    <source>
        <strain evidence="7">Stoneville</strain>
        <tissue evidence="7">Whole head</tissue>
    </source>
</reference>
<keyword evidence="3" id="KW-0175">Coiled coil</keyword>
<feature type="coiled-coil region" evidence="3">
    <location>
        <begin position="547"/>
        <end position="574"/>
    </location>
</feature>
<evidence type="ECO:0000259" key="6">
    <source>
        <dbReference type="PROSITE" id="PS50994"/>
    </source>
</evidence>
<dbReference type="GO" id="GO:0042575">
    <property type="term" value="C:DNA polymerase complex"/>
    <property type="evidence" value="ECO:0007669"/>
    <property type="project" value="UniProtKB-ARBA"/>
</dbReference>
<dbReference type="PANTHER" id="PTHR37984">
    <property type="entry name" value="PROTEIN CBG26694"/>
    <property type="match status" value="1"/>
</dbReference>
<dbReference type="Proteomes" id="UP000719412">
    <property type="component" value="Unassembled WGS sequence"/>
</dbReference>